<evidence type="ECO:0000259" key="1">
    <source>
        <dbReference type="Pfam" id="PF01656"/>
    </source>
</evidence>
<evidence type="ECO:0000313" key="2">
    <source>
        <dbReference type="EMBL" id="RWX48761.1"/>
    </source>
</evidence>
<organism evidence="2 4">
    <name type="scientific">Candidatus Electrothrix marina</name>
    <dbReference type="NCBI Taxonomy" id="1859130"/>
    <lineage>
        <taxon>Bacteria</taxon>
        <taxon>Pseudomonadati</taxon>
        <taxon>Thermodesulfobacteriota</taxon>
        <taxon>Desulfobulbia</taxon>
        <taxon>Desulfobulbales</taxon>
        <taxon>Desulfobulbaceae</taxon>
        <taxon>Candidatus Electrothrix</taxon>
    </lineage>
</organism>
<dbReference type="InterPro" id="IPR050678">
    <property type="entry name" value="DNA_Partitioning_ATPase"/>
</dbReference>
<comment type="caution">
    <text evidence="2">The sequence shown here is derived from an EMBL/GenBank/DDBJ whole genome shotgun (WGS) entry which is preliminary data.</text>
</comment>
<accession>A0A3S3UF24</accession>
<dbReference type="EMBL" id="MTKQ01000058">
    <property type="protein sequence ID" value="RWX48761.1"/>
    <property type="molecule type" value="Genomic_DNA"/>
</dbReference>
<keyword evidence="5" id="KW-1185">Reference proteome</keyword>
<dbReference type="AlphaFoldDB" id="A0A3S3UF24"/>
<dbReference type="Proteomes" id="UP000288892">
    <property type="component" value="Unassembled WGS sequence"/>
</dbReference>
<dbReference type="PANTHER" id="PTHR13696">
    <property type="entry name" value="P-LOOP CONTAINING NUCLEOSIDE TRIPHOSPHATE HYDROLASE"/>
    <property type="match status" value="1"/>
</dbReference>
<evidence type="ECO:0000313" key="3">
    <source>
        <dbReference type="EMBL" id="RWX51357.1"/>
    </source>
</evidence>
<name>A0A3S3UF24_9BACT</name>
<feature type="domain" description="CobQ/CobB/MinD/ParA nucleotide binding" evidence="1">
    <location>
        <begin position="10"/>
        <end position="82"/>
    </location>
</feature>
<dbReference type="InterPro" id="IPR027417">
    <property type="entry name" value="P-loop_NTPase"/>
</dbReference>
<reference evidence="4 5" key="1">
    <citation type="submission" date="2017-01" db="EMBL/GenBank/DDBJ databases">
        <title>The cable genome- insights into the physiology and evolution of filamentous bacteria capable of sulfide oxidation via long distance electron transfer.</title>
        <authorList>
            <person name="Schreiber L."/>
            <person name="Bjerg J.T."/>
            <person name="Boggild A."/>
            <person name="Van De Vossenberg J."/>
            <person name="Meysman F."/>
            <person name="Nielsen L.P."/>
            <person name="Schramm A."/>
            <person name="Kjeldsen K.U."/>
        </authorList>
    </citation>
    <scope>NUCLEOTIDE SEQUENCE [LARGE SCALE GENOMIC DNA]</scope>
    <source>
        <strain evidence="2">A2</strain>
        <strain evidence="3">A5</strain>
    </source>
</reference>
<gene>
    <name evidence="2" type="ORF">VT99_10588</name>
    <name evidence="3" type="ORF">VU01_11527</name>
</gene>
<dbReference type="Pfam" id="PF01656">
    <property type="entry name" value="CbiA"/>
    <property type="match status" value="1"/>
</dbReference>
<dbReference type="SUPFAM" id="SSF52540">
    <property type="entry name" value="P-loop containing nucleoside triphosphate hydrolases"/>
    <property type="match status" value="1"/>
</dbReference>
<evidence type="ECO:0000313" key="5">
    <source>
        <dbReference type="Proteomes" id="UP000288892"/>
    </source>
</evidence>
<dbReference type="EMBL" id="MTKS01000152">
    <property type="protein sequence ID" value="RWX51357.1"/>
    <property type="molecule type" value="Genomic_DNA"/>
</dbReference>
<dbReference type="PANTHER" id="PTHR13696:SF52">
    <property type="entry name" value="PARA FAMILY PROTEIN CT_582"/>
    <property type="match status" value="1"/>
</dbReference>
<dbReference type="InterPro" id="IPR002586">
    <property type="entry name" value="CobQ/CobB/MinD/ParA_Nub-bd_dom"/>
</dbReference>
<evidence type="ECO:0000313" key="4">
    <source>
        <dbReference type="Proteomes" id="UP000286862"/>
    </source>
</evidence>
<protein>
    <submittedName>
        <fullName evidence="2">CobQ/CobB/MinD/ParA nucleotide binding domain-containing protein</fullName>
    </submittedName>
</protein>
<dbReference type="Proteomes" id="UP000286862">
    <property type="component" value="Unassembled WGS sequence"/>
</dbReference>
<sequence>MQCEYFAMEGLAQLIGTIRKVKKSLNRGLYIEGLLMSMFDQRNRLTHKVAGEVKKHFKDQVFKTIIPRNVRLSESPSHGKTIIEYDKNCAGAKAFDKLGNEFLRRNRKTP</sequence>
<proteinExistence type="predicted"/>
<dbReference type="Gene3D" id="3.40.50.300">
    <property type="entry name" value="P-loop containing nucleotide triphosphate hydrolases"/>
    <property type="match status" value="1"/>
</dbReference>